<dbReference type="GO" id="GO:0031624">
    <property type="term" value="F:ubiquitin conjugating enzyme binding"/>
    <property type="evidence" value="ECO:0007669"/>
    <property type="project" value="TreeGrafter"/>
</dbReference>
<dbReference type="InterPro" id="IPR019193">
    <property type="entry name" value="UBQ-conj_enz_E2-bd_prot"/>
</dbReference>
<keyword evidence="3" id="KW-1185">Reference proteome</keyword>
<evidence type="ECO:0000313" key="2">
    <source>
        <dbReference type="EMBL" id="SPO39061.1"/>
    </source>
</evidence>
<evidence type="ECO:0000256" key="1">
    <source>
        <dbReference type="SAM" id="MobiDB-lite"/>
    </source>
</evidence>
<feature type="region of interest" description="Disordered" evidence="1">
    <location>
        <begin position="602"/>
        <end position="638"/>
    </location>
</feature>
<feature type="region of interest" description="Disordered" evidence="1">
    <location>
        <begin position="240"/>
        <end position="299"/>
    </location>
</feature>
<evidence type="ECO:0000313" key="3">
    <source>
        <dbReference type="Proteomes" id="UP000323386"/>
    </source>
</evidence>
<dbReference type="Proteomes" id="UP000323386">
    <property type="component" value="Unassembled WGS sequence"/>
</dbReference>
<reference evidence="2 3" key="1">
    <citation type="submission" date="2018-03" db="EMBL/GenBank/DDBJ databases">
        <authorList>
            <person name="Guldener U."/>
        </authorList>
    </citation>
    <scope>NUCLEOTIDE SEQUENCE [LARGE SCALE GENOMIC DNA]</scope>
    <source>
        <strain evidence="2 3">DAOM196992</strain>
    </source>
</reference>
<feature type="compositionally biased region" description="Polar residues" evidence="1">
    <location>
        <begin position="14"/>
        <end position="26"/>
    </location>
</feature>
<organism evidence="2 3">
    <name type="scientific">Pseudozyma flocculosa</name>
    <dbReference type="NCBI Taxonomy" id="84751"/>
    <lineage>
        <taxon>Eukaryota</taxon>
        <taxon>Fungi</taxon>
        <taxon>Dikarya</taxon>
        <taxon>Basidiomycota</taxon>
        <taxon>Ustilaginomycotina</taxon>
        <taxon>Ustilaginomycetes</taxon>
        <taxon>Ustilaginales</taxon>
        <taxon>Ustilaginaceae</taxon>
        <taxon>Pseudozyma</taxon>
    </lineage>
</organism>
<gene>
    <name evidence="2" type="ORF">PSFLO_04540</name>
</gene>
<dbReference type="GO" id="GO:0005829">
    <property type="term" value="C:cytosol"/>
    <property type="evidence" value="ECO:0007669"/>
    <property type="project" value="TreeGrafter"/>
</dbReference>
<feature type="compositionally biased region" description="Basic residues" evidence="1">
    <location>
        <begin position="1152"/>
        <end position="1161"/>
    </location>
</feature>
<dbReference type="AlphaFoldDB" id="A0A5C3F721"/>
<proteinExistence type="predicted"/>
<feature type="region of interest" description="Disordered" evidence="1">
    <location>
        <begin position="1128"/>
        <end position="1177"/>
    </location>
</feature>
<feature type="compositionally biased region" description="Polar residues" evidence="1">
    <location>
        <begin position="245"/>
        <end position="255"/>
    </location>
</feature>
<feature type="compositionally biased region" description="Low complexity" evidence="1">
    <location>
        <begin position="627"/>
        <end position="638"/>
    </location>
</feature>
<dbReference type="GO" id="GO:0000151">
    <property type="term" value="C:ubiquitin ligase complex"/>
    <property type="evidence" value="ECO:0007669"/>
    <property type="project" value="TreeGrafter"/>
</dbReference>
<feature type="region of interest" description="Disordered" evidence="1">
    <location>
        <begin position="1"/>
        <end position="48"/>
    </location>
</feature>
<dbReference type="Pfam" id="PF09814">
    <property type="entry name" value="HECT_2"/>
    <property type="match status" value="1"/>
</dbReference>
<dbReference type="GO" id="GO:0051865">
    <property type="term" value="P:protein autoubiquitination"/>
    <property type="evidence" value="ECO:0007669"/>
    <property type="project" value="TreeGrafter"/>
</dbReference>
<dbReference type="PANTHER" id="PTHR31531">
    <property type="entry name" value="E3 UBIQUITIN-PROTEIN LIGASE E3D FAMILY MEMBER"/>
    <property type="match status" value="1"/>
</dbReference>
<dbReference type="GO" id="GO:0043161">
    <property type="term" value="P:proteasome-mediated ubiquitin-dependent protein catabolic process"/>
    <property type="evidence" value="ECO:0007669"/>
    <property type="project" value="TreeGrafter"/>
</dbReference>
<dbReference type="PANTHER" id="PTHR31531:SF2">
    <property type="entry name" value="E3 UBIQUITIN-PROTEIN LIGASE E3D"/>
    <property type="match status" value="1"/>
</dbReference>
<dbReference type="EMBL" id="OOIP01000012">
    <property type="protein sequence ID" value="SPO39061.1"/>
    <property type="molecule type" value="Genomic_DNA"/>
</dbReference>
<dbReference type="GO" id="GO:0000209">
    <property type="term" value="P:protein polyubiquitination"/>
    <property type="evidence" value="ECO:0007669"/>
    <property type="project" value="TreeGrafter"/>
</dbReference>
<feature type="compositionally biased region" description="Basic and acidic residues" evidence="1">
    <location>
        <begin position="261"/>
        <end position="280"/>
    </location>
</feature>
<feature type="region of interest" description="Disordered" evidence="1">
    <location>
        <begin position="515"/>
        <end position="543"/>
    </location>
</feature>
<dbReference type="GO" id="GO:0006513">
    <property type="term" value="P:protein monoubiquitination"/>
    <property type="evidence" value="ECO:0007669"/>
    <property type="project" value="TreeGrafter"/>
</dbReference>
<dbReference type="OrthoDB" id="66510at2759"/>
<feature type="compositionally biased region" description="Basic and acidic residues" evidence="1">
    <location>
        <begin position="1162"/>
        <end position="1177"/>
    </location>
</feature>
<name>A0A5C3F721_9BASI</name>
<dbReference type="GO" id="GO:0061630">
    <property type="term" value="F:ubiquitin protein ligase activity"/>
    <property type="evidence" value="ECO:0007669"/>
    <property type="project" value="TreeGrafter"/>
</dbReference>
<feature type="region of interest" description="Disordered" evidence="1">
    <location>
        <begin position="791"/>
        <end position="827"/>
    </location>
</feature>
<protein>
    <submittedName>
        <fullName evidence="2">Uncharacterized protein</fullName>
    </submittedName>
</protein>
<dbReference type="GO" id="GO:0030332">
    <property type="term" value="F:cyclin binding"/>
    <property type="evidence" value="ECO:0007669"/>
    <property type="project" value="TreeGrafter"/>
</dbReference>
<sequence length="1177" mass="125124">MATLERPHAPSQAHLASTRTRDSTISAAGPSPRQQRDTRPAGLVPSSPTILRTADLIILPSVPTHEPQDSPASRIVDASLCVSATDAPLSLGVQPGSCAGPSVAHVPQSAAHSAPSKMPEDLSKVYQYRIEGTHDVAFDIVNQPGVDSDLKRSLRELSEETQEAISVLAESVSSAASPPSPTRDELVEVLRQSSEEGGLEHLSMLQQRLRRITTASEPVDADDLHLATALVAMLAALEQVRGPPRTSSDPTSSGTAPDVPSDARHLDSKPRSTSARRRDSFATARSSHSEELDNPFGDVSVDAAVGDAFGRLHRRLISLHASTLLRDAAAPLAPGPAAGSGSARTSVPSQEAWQQLSELVAITKELVAWRSSTEVRPVDPSPQLAEQGDVVGSLNHASHASRPAPGPYDALVRELMPQLSPKAASRSSTRASMVSVESGRATLAQSSTSYHAPLRASVWSEHSLPPSYGCGSLDTHGSHGKVAADSKDLAGFRERIWSLPSYTDEEEAFSHLRSAEKEKLQDDEAVPQPAAPVKEAEKQTSTSTLRSQAAAAYAARTPEDLLVIQHSIERLYSAVPQFLNQRCSLPPDQMRDDRLQRMMDKLAATPRLNDQRADPPSIRTRKASDPTSGGATGSSSAFASSSRLLGVDNDVRTHRRLSAAAQLGRKFSVTSLANTLKRSSFVDVKGKAKERDAEMRGTSMRWSNSEGQERDFASLDELFASVHRAQDMDLGEQRVAMKPRPGRKASALLGSAYEPESVGIDRDVNADADETLFQLLNNQGQARMAGQDAIMAPRRSGGKRPSASASASRRGSQPDLIGGRDDLLDTTTPRASISAATAMASATRGERGDGAADMVCAASHPASVPQTTACESSPLSLPSSLARGPAAGAEGTALDAQTVALAHSRSVAGMHYILETQANLFAINGMATVYGGSPGTTTTNLVYEVCNSGSASVDDAEDSLETTLHLSQGPSSSHPDVTVPLPGLGVPLQRGSAQLSQDHFAFRLSMPRRAAISSAPSTHLSHSSEPVAFPFSSDSLALHRPPTLSCAGCDAVLADLGLTTRRYRALPSQHWEELVDAWMCHGDQELNESVARGKQGLEEGRPIPSDEVWVADLHLMLPASSARPDALSWDAAAGSSHPTPPPDHQKVDAYPAHRRSKRTRPSRTEERRTKARDVAAA</sequence>
<accession>A0A5C3F721</accession>
<dbReference type="GO" id="GO:0005634">
    <property type="term" value="C:nucleus"/>
    <property type="evidence" value="ECO:0007669"/>
    <property type="project" value="TreeGrafter"/>
</dbReference>
<feature type="compositionally biased region" description="Low complexity" evidence="1">
    <location>
        <begin position="793"/>
        <end position="814"/>
    </location>
</feature>